<organism evidence="2">
    <name type="scientific">Phaeocystis antarctica</name>
    <dbReference type="NCBI Taxonomy" id="33657"/>
    <lineage>
        <taxon>Eukaryota</taxon>
        <taxon>Haptista</taxon>
        <taxon>Haptophyta</taxon>
        <taxon>Prymnesiophyceae</taxon>
        <taxon>Phaeocystales</taxon>
        <taxon>Phaeocystaceae</taxon>
        <taxon>Phaeocystis</taxon>
    </lineage>
</organism>
<accession>A0A7S0HRJ2</accession>
<evidence type="ECO:0000313" key="2">
    <source>
        <dbReference type="EMBL" id="CAD8502278.1"/>
    </source>
</evidence>
<proteinExistence type="predicted"/>
<feature type="compositionally biased region" description="Low complexity" evidence="1">
    <location>
        <begin position="1"/>
        <end position="23"/>
    </location>
</feature>
<dbReference type="AlphaFoldDB" id="A0A7S0HRJ2"/>
<gene>
    <name evidence="2" type="ORF">PANT1444_LOCUS16593</name>
</gene>
<dbReference type="EMBL" id="HBEP01029276">
    <property type="protein sequence ID" value="CAD8502278.1"/>
    <property type="molecule type" value="Transcribed_RNA"/>
</dbReference>
<sequence length="189" mass="20146">MLGAAAPSSPQAPQTAPQAATPHTPHPEAHDPAADFAGAPAGPRHPVPAAQLSNPLVVAATAALKLIPVLLCPGLHQACCAPVHHQQCLHHLINHLTPLPFHALRAAREVRHEGGKYIIYVLPLRLGTLIPQSLGHCLRLTGTRAAPRLALFPPAGSDRAEIGPLCSLAYLRPRIFAMHRIFPPHLHRV</sequence>
<reference evidence="2" key="1">
    <citation type="submission" date="2021-01" db="EMBL/GenBank/DDBJ databases">
        <authorList>
            <person name="Corre E."/>
            <person name="Pelletier E."/>
            <person name="Niang G."/>
            <person name="Scheremetjew M."/>
            <person name="Finn R."/>
            <person name="Kale V."/>
            <person name="Holt S."/>
            <person name="Cochrane G."/>
            <person name="Meng A."/>
            <person name="Brown T."/>
            <person name="Cohen L."/>
        </authorList>
    </citation>
    <scope>NUCLEOTIDE SEQUENCE</scope>
    <source>
        <strain evidence="2">CCMP1374</strain>
    </source>
</reference>
<protein>
    <submittedName>
        <fullName evidence="2">Uncharacterized protein</fullName>
    </submittedName>
</protein>
<evidence type="ECO:0000256" key="1">
    <source>
        <dbReference type="SAM" id="MobiDB-lite"/>
    </source>
</evidence>
<feature type="region of interest" description="Disordered" evidence="1">
    <location>
        <begin position="1"/>
        <end position="47"/>
    </location>
</feature>
<name>A0A7S0HRJ2_9EUKA</name>